<proteinExistence type="predicted"/>
<feature type="transmembrane region" description="Helical" evidence="1">
    <location>
        <begin position="148"/>
        <end position="168"/>
    </location>
</feature>
<organism evidence="2 3">
    <name type="scientific">Rhodomicrobium vannielii (strain ATCC 17100 / DSM 162 / LMG 4299 / NCIMB 10020 / ATH 3.1.1)</name>
    <dbReference type="NCBI Taxonomy" id="648757"/>
    <lineage>
        <taxon>Bacteria</taxon>
        <taxon>Pseudomonadati</taxon>
        <taxon>Pseudomonadota</taxon>
        <taxon>Alphaproteobacteria</taxon>
        <taxon>Hyphomicrobiales</taxon>
        <taxon>Hyphomicrobiaceae</taxon>
        <taxon>Rhodomicrobium</taxon>
    </lineage>
</organism>
<keyword evidence="3" id="KW-1185">Reference proteome</keyword>
<name>E3I729_RHOVT</name>
<dbReference type="OrthoDB" id="9782559at2"/>
<evidence type="ECO:0008006" key="4">
    <source>
        <dbReference type="Google" id="ProtNLM"/>
    </source>
</evidence>
<dbReference type="InterPro" id="IPR011672">
    <property type="entry name" value="DUF1614"/>
</dbReference>
<dbReference type="AlphaFoldDB" id="E3I729"/>
<feature type="transmembrane region" description="Helical" evidence="1">
    <location>
        <begin position="15"/>
        <end position="35"/>
    </location>
</feature>
<feature type="transmembrane region" description="Helical" evidence="1">
    <location>
        <begin position="212"/>
        <end position="233"/>
    </location>
</feature>
<evidence type="ECO:0000313" key="2">
    <source>
        <dbReference type="EMBL" id="ADP69594.1"/>
    </source>
</evidence>
<protein>
    <recommendedName>
        <fullName evidence="4">DUF1614 domain-containing protein</fullName>
    </recommendedName>
</protein>
<dbReference type="HOGENOM" id="CLU_082100_0_0_5"/>
<dbReference type="Proteomes" id="UP000001399">
    <property type="component" value="Chromosome"/>
</dbReference>
<feature type="transmembrane region" description="Helical" evidence="1">
    <location>
        <begin position="42"/>
        <end position="62"/>
    </location>
</feature>
<dbReference type="Pfam" id="PF07758">
    <property type="entry name" value="DUF1614"/>
    <property type="match status" value="1"/>
</dbReference>
<dbReference type="RefSeq" id="WP_013418001.1">
    <property type="nucleotide sequence ID" value="NC_014664.1"/>
</dbReference>
<feature type="transmembrane region" description="Helical" evidence="1">
    <location>
        <begin position="175"/>
        <end position="192"/>
    </location>
</feature>
<feature type="transmembrane region" description="Helical" evidence="1">
    <location>
        <begin position="95"/>
        <end position="116"/>
    </location>
</feature>
<evidence type="ECO:0000313" key="3">
    <source>
        <dbReference type="Proteomes" id="UP000001399"/>
    </source>
</evidence>
<keyword evidence="1" id="KW-1133">Transmembrane helix</keyword>
<accession>E3I729</accession>
<keyword evidence="1" id="KW-0812">Transmembrane</keyword>
<evidence type="ECO:0000256" key="1">
    <source>
        <dbReference type="SAM" id="Phobius"/>
    </source>
</evidence>
<gene>
    <name evidence="2" type="ordered locus">Rvan_0305</name>
</gene>
<reference evidence="3" key="1">
    <citation type="journal article" date="2011" name="J. Bacteriol.">
        <title>Genome sequences of eight morphologically diverse alphaproteobacteria.</title>
        <authorList>
            <consortium name="US DOE Joint Genome Institute"/>
            <person name="Brown P.J."/>
            <person name="Kysela D.T."/>
            <person name="Buechlein A."/>
            <person name="Hemmerich C."/>
            <person name="Brun Y.V."/>
        </authorList>
    </citation>
    <scope>NUCLEOTIDE SEQUENCE [LARGE SCALE GENOMIC DNA]</scope>
    <source>
        <strain evidence="3">ATCC 17100 / ATH 3.1.1 / DSM 162 / LMG 4299</strain>
    </source>
</reference>
<dbReference type="eggNOG" id="COG4089">
    <property type="taxonomic scope" value="Bacteria"/>
</dbReference>
<dbReference type="EMBL" id="CP002292">
    <property type="protein sequence ID" value="ADP69594.1"/>
    <property type="molecule type" value="Genomic_DNA"/>
</dbReference>
<sequence>MLSSHLDYLPVSSGLYIALMGALLVLGVLVKIGLIRYVYTRLGITPLSAILLLLASLAGSYVNIPLAHFPDETVVVRQYVDFFGMEVVLPREVDWPGTIIAINIGGAVIPILLSLYLLAVNKIWLPSIVATAIVSAVCYMVAEPVPGAGIMIPIFIPPLFACAAALIVAWNKAPAVAYVSGSLGTLIGADLFNLDEIQKIGTPVASIGGAGTFDGIFVTGIFAVLLASLVGAISERRATERASSGDA</sequence>
<feature type="transmembrane region" description="Helical" evidence="1">
    <location>
        <begin position="123"/>
        <end position="142"/>
    </location>
</feature>
<dbReference type="KEGG" id="rva:Rvan_0305"/>
<keyword evidence="1" id="KW-0472">Membrane</keyword>